<evidence type="ECO:0000313" key="8">
    <source>
        <dbReference type="EMBL" id="MBF8184940.1"/>
    </source>
</evidence>
<dbReference type="Pfam" id="PF00067">
    <property type="entry name" value="p450"/>
    <property type="match status" value="1"/>
</dbReference>
<dbReference type="Gene3D" id="1.10.630.10">
    <property type="entry name" value="Cytochrome P450"/>
    <property type="match status" value="1"/>
</dbReference>
<name>A0A931EW79_9ACTN</name>
<accession>A0A931EW79</accession>
<dbReference type="FunFam" id="1.10.630.10:FF:000018">
    <property type="entry name" value="Cytochrome P450 monooxygenase"/>
    <property type="match status" value="1"/>
</dbReference>
<dbReference type="CDD" id="cd11031">
    <property type="entry name" value="Cyp158A-like"/>
    <property type="match status" value="1"/>
</dbReference>
<evidence type="ECO:0000256" key="2">
    <source>
        <dbReference type="ARBA" id="ARBA00022617"/>
    </source>
</evidence>
<proteinExistence type="inferred from homology"/>
<dbReference type="GO" id="GO:0016705">
    <property type="term" value="F:oxidoreductase activity, acting on paired donors, with incorporation or reduction of molecular oxygen"/>
    <property type="evidence" value="ECO:0007669"/>
    <property type="project" value="InterPro"/>
</dbReference>
<keyword evidence="5 7" id="KW-0408">Iron</keyword>
<keyword evidence="2 7" id="KW-0349">Heme</keyword>
<evidence type="ECO:0000256" key="7">
    <source>
        <dbReference type="RuleBase" id="RU000461"/>
    </source>
</evidence>
<dbReference type="PANTHER" id="PTHR46696">
    <property type="entry name" value="P450, PUTATIVE (EUROFUNG)-RELATED"/>
    <property type="match status" value="1"/>
</dbReference>
<evidence type="ECO:0000256" key="3">
    <source>
        <dbReference type="ARBA" id="ARBA00022723"/>
    </source>
</evidence>
<protein>
    <submittedName>
        <fullName evidence="8">Cytochrome P450</fullName>
    </submittedName>
</protein>
<dbReference type="PRINTS" id="PR00385">
    <property type="entry name" value="P450"/>
</dbReference>
<dbReference type="EMBL" id="JADOGI010000007">
    <property type="protein sequence ID" value="MBF8184940.1"/>
    <property type="molecule type" value="Genomic_DNA"/>
</dbReference>
<gene>
    <name evidence="8" type="ORF">ITP53_04130</name>
</gene>
<dbReference type="InterPro" id="IPR002397">
    <property type="entry name" value="Cyt_P450_B"/>
</dbReference>
<dbReference type="GO" id="GO:0020037">
    <property type="term" value="F:heme binding"/>
    <property type="evidence" value="ECO:0007669"/>
    <property type="project" value="InterPro"/>
</dbReference>
<dbReference type="PROSITE" id="PS00086">
    <property type="entry name" value="CYTOCHROME_P450"/>
    <property type="match status" value="1"/>
</dbReference>
<dbReference type="AlphaFoldDB" id="A0A931EW79"/>
<dbReference type="InterPro" id="IPR001128">
    <property type="entry name" value="Cyt_P450"/>
</dbReference>
<evidence type="ECO:0000256" key="1">
    <source>
        <dbReference type="ARBA" id="ARBA00010617"/>
    </source>
</evidence>
<evidence type="ECO:0000256" key="4">
    <source>
        <dbReference type="ARBA" id="ARBA00023002"/>
    </source>
</evidence>
<organism evidence="8 9">
    <name type="scientific">Nonomuraea cypriaca</name>
    <dbReference type="NCBI Taxonomy" id="1187855"/>
    <lineage>
        <taxon>Bacteria</taxon>
        <taxon>Bacillati</taxon>
        <taxon>Actinomycetota</taxon>
        <taxon>Actinomycetes</taxon>
        <taxon>Streptosporangiales</taxon>
        <taxon>Streptosporangiaceae</taxon>
        <taxon>Nonomuraea</taxon>
    </lineage>
</organism>
<evidence type="ECO:0000313" key="9">
    <source>
        <dbReference type="Proteomes" id="UP000605361"/>
    </source>
</evidence>
<evidence type="ECO:0000256" key="5">
    <source>
        <dbReference type="ARBA" id="ARBA00023004"/>
    </source>
</evidence>
<dbReference type="Proteomes" id="UP000605361">
    <property type="component" value="Unassembled WGS sequence"/>
</dbReference>
<keyword evidence="4 7" id="KW-0560">Oxidoreductase</keyword>
<comment type="similarity">
    <text evidence="1 7">Belongs to the cytochrome P450 family.</text>
</comment>
<evidence type="ECO:0000256" key="6">
    <source>
        <dbReference type="ARBA" id="ARBA00023033"/>
    </source>
</evidence>
<reference evidence="8" key="1">
    <citation type="submission" date="2020-11" db="EMBL/GenBank/DDBJ databases">
        <title>Whole-genome analyses of Nonomuraea sp. K274.</title>
        <authorList>
            <person name="Veyisoglu A."/>
        </authorList>
    </citation>
    <scope>NUCLEOTIDE SEQUENCE</scope>
    <source>
        <strain evidence="8">K274</strain>
    </source>
</reference>
<keyword evidence="3 7" id="KW-0479">Metal-binding</keyword>
<sequence>MSNANSIQHQSEYEVPEIGPVRRYTLPSGEEGYLVTRYEDARRVLTDPAFSRAATLEPGAPRYAPRPSVGVPDSLLDMDAPRHTRIRNIASRAFTRRRIEAMRPGIQKVVDRLLDDMAAAGPPTDLVEAVCTPLPITVICELLGVPYEDRATFRTWSHAMLSVTDSPEAVFEAAKNLRSYMSDLVAAKTVEPGDDLLSTLSSEGEGGALTGPELVNLAVVLLVAGHETTLSQLAASVYALLSRPKRYAVLCADPSLIPSAMEELLRVYPAVPQLLFRVTTHDTYMGGVHIPARSGVVISASAANRDDAVFADAHEIKLDRSENAHVSFGHGLHFCLGTMLARAELQMAMAGLVRRFPNLALAVPSSAIPWRTGHLVNGPTALPVRW</sequence>
<dbReference type="GO" id="GO:0004497">
    <property type="term" value="F:monooxygenase activity"/>
    <property type="evidence" value="ECO:0007669"/>
    <property type="project" value="UniProtKB-KW"/>
</dbReference>
<dbReference type="SUPFAM" id="SSF48264">
    <property type="entry name" value="Cytochrome P450"/>
    <property type="match status" value="1"/>
</dbReference>
<dbReference type="GO" id="GO:0005506">
    <property type="term" value="F:iron ion binding"/>
    <property type="evidence" value="ECO:0007669"/>
    <property type="project" value="InterPro"/>
</dbReference>
<keyword evidence="9" id="KW-1185">Reference proteome</keyword>
<dbReference type="PANTHER" id="PTHR46696:SF1">
    <property type="entry name" value="CYTOCHROME P450 YJIB-RELATED"/>
    <property type="match status" value="1"/>
</dbReference>
<keyword evidence="6 7" id="KW-0503">Monooxygenase</keyword>
<dbReference type="InterPro" id="IPR017972">
    <property type="entry name" value="Cyt_P450_CS"/>
</dbReference>
<dbReference type="InterPro" id="IPR036396">
    <property type="entry name" value="Cyt_P450_sf"/>
</dbReference>
<comment type="caution">
    <text evidence="8">The sequence shown here is derived from an EMBL/GenBank/DDBJ whole genome shotgun (WGS) entry which is preliminary data.</text>
</comment>
<dbReference type="PRINTS" id="PR00359">
    <property type="entry name" value="BP450"/>
</dbReference>
<dbReference type="RefSeq" id="WP_195893929.1">
    <property type="nucleotide sequence ID" value="NZ_JADOGI010000007.1"/>
</dbReference>